<protein>
    <submittedName>
        <fullName evidence="1">Uncharacterized protein</fullName>
    </submittedName>
</protein>
<reference evidence="1" key="1">
    <citation type="submission" date="2020-05" db="EMBL/GenBank/DDBJ databases">
        <authorList>
            <person name="Chiriac C."/>
            <person name="Salcher M."/>
            <person name="Ghai R."/>
            <person name="Kavagutti S V."/>
        </authorList>
    </citation>
    <scope>NUCLEOTIDE SEQUENCE</scope>
</reference>
<evidence type="ECO:0000313" key="1">
    <source>
        <dbReference type="EMBL" id="CAB5223328.1"/>
    </source>
</evidence>
<dbReference type="EMBL" id="LR798318">
    <property type="protein sequence ID" value="CAB5223328.1"/>
    <property type="molecule type" value="Genomic_DNA"/>
</dbReference>
<dbReference type="PROSITE" id="PS51257">
    <property type="entry name" value="PROKAR_LIPOPROTEIN"/>
    <property type="match status" value="1"/>
</dbReference>
<sequence>MKPLLTTLCALALASVTITAVAQSCSTYYDQRTGKYCKVCHRPDGQVSTVVCY</sequence>
<gene>
    <name evidence="1" type="ORF">UFOVP381_29</name>
</gene>
<organism evidence="1">
    <name type="scientific">uncultured Caudovirales phage</name>
    <dbReference type="NCBI Taxonomy" id="2100421"/>
    <lineage>
        <taxon>Viruses</taxon>
        <taxon>Duplodnaviria</taxon>
        <taxon>Heunggongvirae</taxon>
        <taxon>Uroviricota</taxon>
        <taxon>Caudoviricetes</taxon>
        <taxon>Peduoviridae</taxon>
        <taxon>Maltschvirus</taxon>
        <taxon>Maltschvirus maltsch</taxon>
    </lineage>
</organism>
<proteinExistence type="predicted"/>
<accession>A0A6J7X2G8</accession>
<name>A0A6J7X2G8_9CAUD</name>